<comment type="caution">
    <text evidence="2">The sequence shown here is derived from an EMBL/GenBank/DDBJ whole genome shotgun (WGS) entry which is preliminary data.</text>
</comment>
<gene>
    <name evidence="2" type="ORF">NGRA_3542</name>
</gene>
<keyword evidence="3" id="KW-1185">Reference proteome</keyword>
<sequence>MAHCLTLYVLDRTTNFKHITSQDLKIFYEDFLKGQRISYEEYVHLSALVQDRENEEQGNDFRVVRYRPFSEYRVKVYVLENRPRIACNVVVEAVDNVPLKNFENFEAKVESLQATLELMTEKMAILQERVSEERGFTD</sequence>
<dbReference type="Proteomes" id="UP000740883">
    <property type="component" value="Unassembled WGS sequence"/>
</dbReference>
<dbReference type="EMBL" id="SBJO01001412">
    <property type="protein sequence ID" value="KAF9746150.1"/>
    <property type="molecule type" value="Genomic_DNA"/>
</dbReference>
<feature type="non-terminal residue" evidence="2">
    <location>
        <position position="138"/>
    </location>
</feature>
<evidence type="ECO:0000313" key="3">
    <source>
        <dbReference type="Proteomes" id="UP000740883"/>
    </source>
</evidence>
<proteinExistence type="predicted"/>
<reference evidence="2 3" key="1">
    <citation type="journal article" date="2020" name="Genome Biol. Evol.">
        <title>Comparative genomics of strictly vertically transmitted, feminizing microsporidia endosymbionts of amphipod crustaceans.</title>
        <authorList>
            <person name="Cormier A."/>
            <person name="Chebbi M.A."/>
            <person name="Giraud I."/>
            <person name="Wattier R."/>
            <person name="Teixeira M."/>
            <person name="Gilbert C."/>
            <person name="Rigaud T."/>
            <person name="Cordaux R."/>
        </authorList>
    </citation>
    <scope>NUCLEOTIDE SEQUENCE [LARGE SCALE GENOMIC DNA]</scope>
    <source>
        <strain evidence="2 3">Ou3-Ou53</strain>
    </source>
</reference>
<organism evidence="2 3">
    <name type="scientific">Nosema granulosis</name>
    <dbReference type="NCBI Taxonomy" id="83296"/>
    <lineage>
        <taxon>Eukaryota</taxon>
        <taxon>Fungi</taxon>
        <taxon>Fungi incertae sedis</taxon>
        <taxon>Microsporidia</taxon>
        <taxon>Nosematidae</taxon>
        <taxon>Nosema</taxon>
    </lineage>
</organism>
<accession>A0A9P6GV26</accession>
<name>A0A9P6GV26_9MICR</name>
<evidence type="ECO:0000256" key="1">
    <source>
        <dbReference type="SAM" id="Coils"/>
    </source>
</evidence>
<dbReference type="AlphaFoldDB" id="A0A9P6GV26"/>
<keyword evidence="1" id="KW-0175">Coiled coil</keyword>
<feature type="coiled-coil region" evidence="1">
    <location>
        <begin position="102"/>
        <end position="129"/>
    </location>
</feature>
<protein>
    <submittedName>
        <fullName evidence="2">Uncharacterized protein</fullName>
    </submittedName>
</protein>
<evidence type="ECO:0000313" key="2">
    <source>
        <dbReference type="EMBL" id="KAF9746150.1"/>
    </source>
</evidence>